<keyword evidence="1" id="KW-0507">mRNA processing</keyword>
<keyword evidence="4" id="KW-0809">Transit peptide</keyword>
<dbReference type="Gene3D" id="3.30.110.60">
    <property type="entry name" value="YhbY-like"/>
    <property type="match status" value="2"/>
</dbReference>
<organism evidence="9 10">
    <name type="scientific">Dillenia turbinata</name>
    <dbReference type="NCBI Taxonomy" id="194707"/>
    <lineage>
        <taxon>Eukaryota</taxon>
        <taxon>Viridiplantae</taxon>
        <taxon>Streptophyta</taxon>
        <taxon>Embryophyta</taxon>
        <taxon>Tracheophyta</taxon>
        <taxon>Spermatophyta</taxon>
        <taxon>Magnoliopsida</taxon>
        <taxon>eudicotyledons</taxon>
        <taxon>Gunneridae</taxon>
        <taxon>Pentapetalae</taxon>
        <taxon>Dilleniales</taxon>
        <taxon>Dilleniaceae</taxon>
        <taxon>Dillenia</taxon>
    </lineage>
</organism>
<protein>
    <recommendedName>
        <fullName evidence="8">CRM domain-containing protein</fullName>
    </recommendedName>
</protein>
<reference evidence="9 10" key="1">
    <citation type="submission" date="2023-12" db="EMBL/GenBank/DDBJ databases">
        <title>A high-quality genome assembly for Dillenia turbinata (Dilleniales).</title>
        <authorList>
            <person name="Chanderbali A."/>
        </authorList>
    </citation>
    <scope>NUCLEOTIDE SEQUENCE [LARGE SCALE GENOMIC DNA]</scope>
    <source>
        <strain evidence="9">LSX21</strain>
        <tissue evidence="9">Leaf</tissue>
    </source>
</reference>
<dbReference type="SMART" id="SM01103">
    <property type="entry name" value="CRS1_YhbY"/>
    <property type="match status" value="1"/>
</dbReference>
<dbReference type="GO" id="GO:0006397">
    <property type="term" value="P:mRNA processing"/>
    <property type="evidence" value="ECO:0007669"/>
    <property type="project" value="UniProtKB-KW"/>
</dbReference>
<evidence type="ECO:0000256" key="1">
    <source>
        <dbReference type="ARBA" id="ARBA00022664"/>
    </source>
</evidence>
<sequence length="251" mass="28537">MTSITIGNMLKCLGVPTVDMKGVCTQLEDKTFGKIIHRHGGLLVLYRGRNYNPKQRPVIPLMLWKPQEPVYLRLIKTVIDGLSIEKTKEMRKRGLAVPVLTKLAKNGYYASLVPMVRDAFLTKELVRIDCQGLERSDYEKIGCKLWFYDGSLFGTTLLEMGGQYLLSRSLKEKDLVPCVLVTFEKEQIVVCRGKDYKLPEDGSFLMHREMFDDSDNDLVSSTIECRSSGSSDSKDNRDSKEILVFEDVHLS</sequence>
<keyword evidence="10" id="KW-1185">Reference proteome</keyword>
<keyword evidence="6" id="KW-0687">Ribonucleoprotein</keyword>
<evidence type="ECO:0000259" key="8">
    <source>
        <dbReference type="PROSITE" id="PS51295"/>
    </source>
</evidence>
<dbReference type="SUPFAM" id="SSF75471">
    <property type="entry name" value="YhbY-like"/>
    <property type="match status" value="2"/>
</dbReference>
<feature type="domain" description="CRM" evidence="8">
    <location>
        <begin position="1"/>
        <end position="58"/>
    </location>
</feature>
<gene>
    <name evidence="9" type="ORF">RJ641_016870</name>
</gene>
<dbReference type="InterPro" id="IPR035920">
    <property type="entry name" value="YhbY-like_sf"/>
</dbReference>
<proteinExistence type="predicted"/>
<evidence type="ECO:0000313" key="9">
    <source>
        <dbReference type="EMBL" id="KAK6918448.1"/>
    </source>
</evidence>
<keyword evidence="3 7" id="KW-0694">RNA-binding</keyword>
<dbReference type="EMBL" id="JBAMMX010000022">
    <property type="protein sequence ID" value="KAK6918448.1"/>
    <property type="molecule type" value="Genomic_DNA"/>
</dbReference>
<evidence type="ECO:0000256" key="2">
    <source>
        <dbReference type="ARBA" id="ARBA00022737"/>
    </source>
</evidence>
<keyword evidence="2" id="KW-0677">Repeat</keyword>
<dbReference type="GO" id="GO:1990904">
    <property type="term" value="C:ribonucleoprotein complex"/>
    <property type="evidence" value="ECO:0007669"/>
    <property type="project" value="UniProtKB-KW"/>
</dbReference>
<dbReference type="PANTHER" id="PTHR46247">
    <property type="entry name" value="CRS2-ASSOCIATED FACTOR 1, CHLOROPLASTIC"/>
    <property type="match status" value="1"/>
</dbReference>
<evidence type="ECO:0000256" key="4">
    <source>
        <dbReference type="ARBA" id="ARBA00022946"/>
    </source>
</evidence>
<keyword evidence="5" id="KW-0508">mRNA splicing</keyword>
<evidence type="ECO:0000256" key="7">
    <source>
        <dbReference type="PROSITE-ProRule" id="PRU00626"/>
    </source>
</evidence>
<dbReference type="GO" id="GO:0000373">
    <property type="term" value="P:Group II intron splicing"/>
    <property type="evidence" value="ECO:0007669"/>
    <property type="project" value="InterPro"/>
</dbReference>
<evidence type="ECO:0000256" key="6">
    <source>
        <dbReference type="ARBA" id="ARBA00023274"/>
    </source>
</evidence>
<dbReference type="AlphaFoldDB" id="A0AAN8UZ71"/>
<feature type="domain" description="CRM" evidence="8">
    <location>
        <begin position="80"/>
        <end position="203"/>
    </location>
</feature>
<evidence type="ECO:0000256" key="3">
    <source>
        <dbReference type="ARBA" id="ARBA00022884"/>
    </source>
</evidence>
<evidence type="ECO:0000313" key="10">
    <source>
        <dbReference type="Proteomes" id="UP001370490"/>
    </source>
</evidence>
<accession>A0AAN8UZ71</accession>
<evidence type="ECO:0000256" key="5">
    <source>
        <dbReference type="ARBA" id="ARBA00023187"/>
    </source>
</evidence>
<dbReference type="PANTHER" id="PTHR46247:SF2">
    <property type="entry name" value="CRS2-ASSOCIATED FACTOR 1, MITOCHONDRIAL"/>
    <property type="match status" value="1"/>
</dbReference>
<dbReference type="Proteomes" id="UP001370490">
    <property type="component" value="Unassembled WGS sequence"/>
</dbReference>
<comment type="caution">
    <text evidence="9">The sequence shown here is derived from an EMBL/GenBank/DDBJ whole genome shotgun (WGS) entry which is preliminary data.</text>
</comment>
<name>A0AAN8UZ71_9MAGN</name>
<dbReference type="PROSITE" id="PS51295">
    <property type="entry name" value="CRM"/>
    <property type="match status" value="2"/>
</dbReference>
<dbReference type="InterPro" id="IPR044599">
    <property type="entry name" value="CAF1P_plant"/>
</dbReference>
<dbReference type="GO" id="GO:0003723">
    <property type="term" value="F:RNA binding"/>
    <property type="evidence" value="ECO:0007669"/>
    <property type="project" value="UniProtKB-UniRule"/>
</dbReference>
<dbReference type="InterPro" id="IPR001890">
    <property type="entry name" value="RNA-binding_CRM"/>
</dbReference>